<evidence type="ECO:0000313" key="6">
    <source>
        <dbReference type="Proteomes" id="UP000657385"/>
    </source>
</evidence>
<dbReference type="SUPFAM" id="SSF55347">
    <property type="entry name" value="Glyceraldehyde-3-phosphate dehydrogenase-like, C-terminal domain"/>
    <property type="match status" value="1"/>
</dbReference>
<protein>
    <submittedName>
        <fullName evidence="5">Gfo/Idh/MocA family oxidoreductase</fullName>
    </submittedName>
</protein>
<dbReference type="GO" id="GO:0016491">
    <property type="term" value="F:oxidoreductase activity"/>
    <property type="evidence" value="ECO:0007669"/>
    <property type="project" value="UniProtKB-KW"/>
</dbReference>
<dbReference type="EMBL" id="JADPRT010000007">
    <property type="protein sequence ID" value="MBF9070053.1"/>
    <property type="molecule type" value="Genomic_DNA"/>
</dbReference>
<dbReference type="Gene3D" id="3.30.360.10">
    <property type="entry name" value="Dihydrodipicolinate Reductase, domain 2"/>
    <property type="match status" value="1"/>
</dbReference>
<evidence type="ECO:0000256" key="2">
    <source>
        <dbReference type="ARBA" id="ARBA00023002"/>
    </source>
</evidence>
<evidence type="ECO:0000259" key="3">
    <source>
        <dbReference type="Pfam" id="PF01408"/>
    </source>
</evidence>
<evidence type="ECO:0000313" key="5">
    <source>
        <dbReference type="EMBL" id="MBF9070053.1"/>
    </source>
</evidence>
<evidence type="ECO:0000256" key="1">
    <source>
        <dbReference type="ARBA" id="ARBA00010928"/>
    </source>
</evidence>
<feature type="domain" description="Gfo/Idh/MocA-like oxidoreductase N-terminal" evidence="3">
    <location>
        <begin position="14"/>
        <end position="131"/>
    </location>
</feature>
<accession>A0A931FDY1</accession>
<dbReference type="AlphaFoldDB" id="A0A931FDY1"/>
<keyword evidence="2" id="KW-0560">Oxidoreductase</keyword>
<dbReference type="Proteomes" id="UP000657385">
    <property type="component" value="Unassembled WGS sequence"/>
</dbReference>
<comment type="caution">
    <text evidence="5">The sequence shown here is derived from an EMBL/GenBank/DDBJ whole genome shotgun (WGS) entry which is preliminary data.</text>
</comment>
<evidence type="ECO:0000259" key="4">
    <source>
        <dbReference type="Pfam" id="PF22725"/>
    </source>
</evidence>
<dbReference type="InterPro" id="IPR000683">
    <property type="entry name" value="Gfo/Idh/MocA-like_OxRdtase_N"/>
</dbReference>
<proteinExistence type="inferred from homology"/>
<dbReference type="PANTHER" id="PTHR22604">
    <property type="entry name" value="OXIDOREDUCTASES"/>
    <property type="match status" value="1"/>
</dbReference>
<reference evidence="5" key="1">
    <citation type="submission" date="2020-11" db="EMBL/GenBank/DDBJ databases">
        <title>Isolation and identification of active actinomycetes.</title>
        <authorList>
            <person name="Yu B."/>
        </authorList>
    </citation>
    <scope>NUCLEOTIDE SEQUENCE</scope>
    <source>
        <strain evidence="5">NEAU-YB345</strain>
    </source>
</reference>
<dbReference type="Gene3D" id="3.40.50.720">
    <property type="entry name" value="NAD(P)-binding Rossmann-like Domain"/>
    <property type="match status" value="1"/>
</dbReference>
<name>A0A931FDY1_9ACTN</name>
<organism evidence="5 6">
    <name type="scientific">Streptacidiphilus fuscans</name>
    <dbReference type="NCBI Taxonomy" id="2789292"/>
    <lineage>
        <taxon>Bacteria</taxon>
        <taxon>Bacillati</taxon>
        <taxon>Actinomycetota</taxon>
        <taxon>Actinomycetes</taxon>
        <taxon>Kitasatosporales</taxon>
        <taxon>Streptomycetaceae</taxon>
        <taxon>Streptacidiphilus</taxon>
    </lineage>
</organism>
<dbReference type="PANTHER" id="PTHR22604:SF105">
    <property type="entry name" value="TRANS-1,2-DIHYDROBENZENE-1,2-DIOL DEHYDROGENASE"/>
    <property type="match status" value="1"/>
</dbReference>
<sequence>MTGTAGSPNRQGKIRWGILATGTIARDFTADLQLLPDAEVFAVASRTKAAAEDFAARHGIPHAYGSWAELAADDRVDVVYVATPHSAHHDAAALCLDAGRAVLCEKPLTLDAAQARSLVELARSRGVFLMEAMWMRFNPAIRRVVELIGDGAIGEVRTVHADFGIAGPFEPSHRLRDPALGGGALLDLGVYPVSLAHLLLGVPAQVRAWSSPTPEGVDANTGVLLGYDNGALAALTCGIVSATPCRATVTGTEGRIELPPGFFRPDHLLLRRGNDEQQPAERIDVPYHGIGFTHEAEEVMRCLRAGLQESPLMPWQASIEVMELLDEARRQAAR</sequence>
<dbReference type="Pfam" id="PF22725">
    <property type="entry name" value="GFO_IDH_MocA_C3"/>
    <property type="match status" value="1"/>
</dbReference>
<dbReference type="InterPro" id="IPR055170">
    <property type="entry name" value="GFO_IDH_MocA-like_dom"/>
</dbReference>
<keyword evidence="6" id="KW-1185">Reference proteome</keyword>
<dbReference type="GO" id="GO:0000166">
    <property type="term" value="F:nucleotide binding"/>
    <property type="evidence" value="ECO:0007669"/>
    <property type="project" value="InterPro"/>
</dbReference>
<dbReference type="Pfam" id="PF01408">
    <property type="entry name" value="GFO_IDH_MocA"/>
    <property type="match status" value="1"/>
</dbReference>
<dbReference type="SUPFAM" id="SSF51735">
    <property type="entry name" value="NAD(P)-binding Rossmann-fold domains"/>
    <property type="match status" value="1"/>
</dbReference>
<dbReference type="InterPro" id="IPR036291">
    <property type="entry name" value="NAD(P)-bd_dom_sf"/>
</dbReference>
<gene>
    <name evidence="5" type="ORF">I2501_18685</name>
</gene>
<dbReference type="InterPro" id="IPR050984">
    <property type="entry name" value="Gfo/Idh/MocA_domain"/>
</dbReference>
<feature type="domain" description="GFO/IDH/MocA-like oxidoreductase" evidence="4">
    <location>
        <begin position="141"/>
        <end position="257"/>
    </location>
</feature>
<comment type="similarity">
    <text evidence="1">Belongs to the Gfo/Idh/MocA family.</text>
</comment>